<proteinExistence type="predicted"/>
<organism evidence="2 3">
    <name type="scientific">Haloarcula salina</name>
    <dbReference type="NCBI Taxonomy" id="1429914"/>
    <lineage>
        <taxon>Archaea</taxon>
        <taxon>Methanobacteriati</taxon>
        <taxon>Methanobacteriota</taxon>
        <taxon>Stenosarchaea group</taxon>
        <taxon>Halobacteria</taxon>
        <taxon>Halobacteriales</taxon>
        <taxon>Haloarculaceae</taxon>
        <taxon>Haloarcula</taxon>
    </lineage>
</organism>
<name>A0AA41KIV8_9EURY</name>
<protein>
    <submittedName>
        <fullName evidence="2">Uncharacterized protein</fullName>
    </submittedName>
</protein>
<dbReference type="RefSeq" id="WP_162412455.1">
    <property type="nucleotide sequence ID" value="NZ_JAHQXE010000001.1"/>
</dbReference>
<keyword evidence="3" id="KW-1185">Reference proteome</keyword>
<sequence length="67" mass="7259">MDRHAPLTDDQLAAVADRAVEQVADTLAELGLDLGDGQTPPSEGDYRRSGRAASRADAETHRERARE</sequence>
<dbReference type="AlphaFoldDB" id="A0AA41KIV8"/>
<comment type="caution">
    <text evidence="2">The sequence shown here is derived from an EMBL/GenBank/DDBJ whole genome shotgun (WGS) entry which is preliminary data.</text>
</comment>
<feature type="region of interest" description="Disordered" evidence="1">
    <location>
        <begin position="31"/>
        <end position="67"/>
    </location>
</feature>
<gene>
    <name evidence="2" type="ORF">KTS37_00410</name>
</gene>
<dbReference type="Proteomes" id="UP001166304">
    <property type="component" value="Unassembled WGS sequence"/>
</dbReference>
<evidence type="ECO:0000256" key="1">
    <source>
        <dbReference type="SAM" id="MobiDB-lite"/>
    </source>
</evidence>
<reference evidence="2" key="1">
    <citation type="submission" date="2021-06" db="EMBL/GenBank/DDBJ databases">
        <title>New haloarchaea isolates fom saline soil.</title>
        <authorList>
            <person name="Duran-Viseras A."/>
            <person name="Sanchez-Porro C.S."/>
            <person name="Ventosa A."/>
        </authorList>
    </citation>
    <scope>NUCLEOTIDE SEQUENCE</scope>
    <source>
        <strain evidence="2">JCM 18369</strain>
    </source>
</reference>
<feature type="compositionally biased region" description="Basic and acidic residues" evidence="1">
    <location>
        <begin position="44"/>
        <end position="67"/>
    </location>
</feature>
<accession>A0AA41KIV8</accession>
<evidence type="ECO:0000313" key="2">
    <source>
        <dbReference type="EMBL" id="MBV0900234.1"/>
    </source>
</evidence>
<evidence type="ECO:0000313" key="3">
    <source>
        <dbReference type="Proteomes" id="UP001166304"/>
    </source>
</evidence>
<dbReference type="EMBL" id="JAHQXE010000001">
    <property type="protein sequence ID" value="MBV0900234.1"/>
    <property type="molecule type" value="Genomic_DNA"/>
</dbReference>